<dbReference type="Proteomes" id="UP001556692">
    <property type="component" value="Unassembled WGS sequence"/>
</dbReference>
<dbReference type="InterPro" id="IPR001029">
    <property type="entry name" value="Flagellin_N"/>
</dbReference>
<feature type="domain" description="Flagellin C-terminal" evidence="5">
    <location>
        <begin position="248"/>
        <end position="332"/>
    </location>
</feature>
<keyword evidence="6" id="KW-0966">Cell projection</keyword>
<comment type="subcellular location">
    <subcellularLocation>
        <location evidence="3">Secreted</location>
    </subcellularLocation>
    <subcellularLocation>
        <location evidence="3">Bacterial flagellum</location>
    </subcellularLocation>
</comment>
<dbReference type="EMBL" id="JBDPGJ010000001">
    <property type="protein sequence ID" value="MEX0404182.1"/>
    <property type="molecule type" value="Genomic_DNA"/>
</dbReference>
<dbReference type="InterPro" id="IPR001492">
    <property type="entry name" value="Flagellin"/>
</dbReference>
<dbReference type="Pfam" id="PF00700">
    <property type="entry name" value="Flagellin_C"/>
    <property type="match status" value="1"/>
</dbReference>
<keyword evidence="7" id="KW-1185">Reference proteome</keyword>
<comment type="function">
    <text evidence="3">Flagellin is the subunit protein which polymerizes to form the filaments of bacterial flagella.</text>
</comment>
<comment type="caution">
    <text evidence="6">The sequence shown here is derived from an EMBL/GenBank/DDBJ whole genome shotgun (WGS) entry which is preliminary data.</text>
</comment>
<accession>A0ABV3SBR5</accession>
<dbReference type="Gene3D" id="1.20.1330.10">
    <property type="entry name" value="f41 fragment of flagellin, N-terminal domain"/>
    <property type="match status" value="1"/>
</dbReference>
<evidence type="ECO:0000256" key="2">
    <source>
        <dbReference type="ARBA" id="ARBA00023143"/>
    </source>
</evidence>
<evidence type="ECO:0000256" key="1">
    <source>
        <dbReference type="ARBA" id="ARBA00005709"/>
    </source>
</evidence>
<name>A0ABV3SBR5_9HYPH</name>
<sequence length="333" mass="34386">MSSIMTNASAMTALKTLQATNKALETTQARISTGYRVSEASDNAAYWSIATTMRSDNKSLSTVQDALGLGAAKIDTAYTGIKAAIDVVDEIKAKLVAAREPGVDRAKIQSEITALQGQLTSNAAASTFSGENWLSVDSSATGYNASKTMVSSFTRAADGSVSVGTIAVDTSSIKLFDAATDAAAAGTGILDAKYTSVDIVGPPAYTAGDRLADQSTATGATVFTVASLDISALTNSAADLSTLEAYISGVDNAIGLMTTAASDLGAAKKRVDLQMEFTSNLMDTIDRGVGTLVDADMNKESTRLQALQVQQQLGIQALSIANGNSQTILSLFR</sequence>
<evidence type="ECO:0000313" key="6">
    <source>
        <dbReference type="EMBL" id="MEX0404182.1"/>
    </source>
</evidence>
<proteinExistence type="inferred from homology"/>
<comment type="similarity">
    <text evidence="1 3">Belongs to the bacterial flagellin family.</text>
</comment>
<keyword evidence="6" id="KW-0282">Flagellum</keyword>
<dbReference type="PANTHER" id="PTHR42792">
    <property type="entry name" value="FLAGELLIN"/>
    <property type="match status" value="1"/>
</dbReference>
<dbReference type="Pfam" id="PF00669">
    <property type="entry name" value="Flagellin_N"/>
    <property type="match status" value="1"/>
</dbReference>
<evidence type="ECO:0000259" key="5">
    <source>
        <dbReference type="Pfam" id="PF00700"/>
    </source>
</evidence>
<protein>
    <recommendedName>
        <fullName evidence="3">Flagellin</fullName>
    </recommendedName>
</protein>
<dbReference type="InterPro" id="IPR046358">
    <property type="entry name" value="Flagellin_C"/>
</dbReference>
<dbReference type="NCBIfam" id="NF009329">
    <property type="entry name" value="PRK12687.1"/>
    <property type="match status" value="1"/>
</dbReference>
<gene>
    <name evidence="6" type="ORF">ABGN05_00740</name>
</gene>
<dbReference type="PANTHER" id="PTHR42792:SF2">
    <property type="entry name" value="FLAGELLIN"/>
    <property type="match status" value="1"/>
</dbReference>
<organism evidence="6 7">
    <name type="scientific">Aquibium pacificus</name>
    <dbReference type="NCBI Taxonomy" id="3153579"/>
    <lineage>
        <taxon>Bacteria</taxon>
        <taxon>Pseudomonadati</taxon>
        <taxon>Pseudomonadota</taxon>
        <taxon>Alphaproteobacteria</taxon>
        <taxon>Hyphomicrobiales</taxon>
        <taxon>Phyllobacteriaceae</taxon>
        <taxon>Aquibium</taxon>
    </lineage>
</organism>
<evidence type="ECO:0000256" key="3">
    <source>
        <dbReference type="RuleBase" id="RU362073"/>
    </source>
</evidence>
<dbReference type="SUPFAM" id="SSF64518">
    <property type="entry name" value="Phase 1 flagellin"/>
    <property type="match status" value="1"/>
</dbReference>
<evidence type="ECO:0000313" key="7">
    <source>
        <dbReference type="Proteomes" id="UP001556692"/>
    </source>
</evidence>
<evidence type="ECO:0000259" key="4">
    <source>
        <dbReference type="Pfam" id="PF00669"/>
    </source>
</evidence>
<keyword evidence="2 3" id="KW-0975">Bacterial flagellum</keyword>
<keyword evidence="3" id="KW-0964">Secreted</keyword>
<feature type="domain" description="Flagellin N-terminal" evidence="4">
    <location>
        <begin position="4"/>
        <end position="135"/>
    </location>
</feature>
<keyword evidence="6" id="KW-0969">Cilium</keyword>
<dbReference type="RefSeq" id="WP_367952083.1">
    <property type="nucleotide sequence ID" value="NZ_JBDPGJ010000001.1"/>
</dbReference>
<reference evidence="6 7" key="1">
    <citation type="submission" date="2024-05" db="EMBL/GenBank/DDBJ databases">
        <authorList>
            <person name="Jiang F."/>
        </authorList>
    </citation>
    <scope>NUCLEOTIDE SEQUENCE [LARGE SCALE GENOMIC DNA]</scope>
    <source>
        <strain evidence="6 7">LZ166</strain>
    </source>
</reference>